<accession>A0A380G0W7</accession>
<protein>
    <submittedName>
        <fullName evidence="1">Uncharacterized protein</fullName>
    </submittedName>
</protein>
<dbReference type="EMBL" id="UHDP01000001">
    <property type="protein sequence ID" value="SUM43893.1"/>
    <property type="molecule type" value="Genomic_DNA"/>
</dbReference>
<keyword evidence="2" id="KW-1185">Reference proteome</keyword>
<sequence>MANTKTQKQLTISKQKSENILNWFVNDGTLEVTK</sequence>
<dbReference type="AlphaFoldDB" id="A0A380G0W7"/>
<proteinExistence type="predicted"/>
<name>A0A380G0W7_STAIN</name>
<reference evidence="1 2" key="1">
    <citation type="submission" date="2018-06" db="EMBL/GenBank/DDBJ databases">
        <authorList>
            <consortium name="Pathogen Informatics"/>
            <person name="Doyle S."/>
        </authorList>
    </citation>
    <scope>NUCLEOTIDE SEQUENCE [LARGE SCALE GENOMIC DNA]</scope>
    <source>
        <strain evidence="2">NCTC 11048</strain>
    </source>
</reference>
<gene>
    <name evidence="1" type="ORF">NCTC11048_00194</name>
</gene>
<evidence type="ECO:0000313" key="2">
    <source>
        <dbReference type="Proteomes" id="UP000255549"/>
    </source>
</evidence>
<dbReference type="Proteomes" id="UP000255549">
    <property type="component" value="Unassembled WGS sequence"/>
</dbReference>
<evidence type="ECO:0000313" key="1">
    <source>
        <dbReference type="EMBL" id="SUM43893.1"/>
    </source>
</evidence>
<organism evidence="1 2">
    <name type="scientific">Staphylococcus intermedius NCTC 11048</name>
    <dbReference type="NCBI Taxonomy" id="1141106"/>
    <lineage>
        <taxon>Bacteria</taxon>
        <taxon>Bacillati</taxon>
        <taxon>Bacillota</taxon>
        <taxon>Bacilli</taxon>
        <taxon>Bacillales</taxon>
        <taxon>Staphylococcaceae</taxon>
        <taxon>Staphylococcus</taxon>
        <taxon>Staphylococcus intermedius group</taxon>
    </lineage>
</organism>